<evidence type="ECO:0000259" key="9">
    <source>
        <dbReference type="Pfam" id="PF04552"/>
    </source>
</evidence>
<gene>
    <name evidence="11" type="primary">rpoN</name>
    <name evidence="11" type="ORF">D8M05_02300</name>
</gene>
<dbReference type="PANTHER" id="PTHR32248">
    <property type="entry name" value="RNA POLYMERASE SIGMA-54 FACTOR"/>
    <property type="match status" value="1"/>
</dbReference>
<accession>A0A494Z6P8</accession>
<dbReference type="OrthoDB" id="9814402at2"/>
<evidence type="ECO:0000256" key="3">
    <source>
        <dbReference type="ARBA" id="ARBA00022679"/>
    </source>
</evidence>
<evidence type="ECO:0000256" key="4">
    <source>
        <dbReference type="ARBA" id="ARBA00022695"/>
    </source>
</evidence>
<dbReference type="PRINTS" id="PR00045">
    <property type="entry name" value="SIGMA54FCT"/>
</dbReference>
<dbReference type="Gene3D" id="1.10.10.1330">
    <property type="entry name" value="RNA polymerase sigma-54 factor, core-binding domain"/>
    <property type="match status" value="1"/>
</dbReference>
<feature type="domain" description="RNA polymerase sigma factor 54 DNA-binding" evidence="9">
    <location>
        <begin position="267"/>
        <end position="426"/>
    </location>
</feature>
<keyword evidence="12" id="KW-1185">Reference proteome</keyword>
<evidence type="ECO:0000259" key="10">
    <source>
        <dbReference type="Pfam" id="PF04963"/>
    </source>
</evidence>
<keyword evidence="6" id="KW-0731">Sigma factor</keyword>
<evidence type="ECO:0000256" key="8">
    <source>
        <dbReference type="ARBA" id="ARBA00023163"/>
    </source>
</evidence>
<dbReference type="GO" id="GO:0016987">
    <property type="term" value="F:sigma factor activity"/>
    <property type="evidence" value="ECO:0007669"/>
    <property type="project" value="UniProtKB-KW"/>
</dbReference>
<dbReference type="GO" id="GO:0001216">
    <property type="term" value="F:DNA-binding transcription activator activity"/>
    <property type="evidence" value="ECO:0007669"/>
    <property type="project" value="InterPro"/>
</dbReference>
<dbReference type="PROSITE" id="PS50044">
    <property type="entry name" value="SIGMA54_3"/>
    <property type="match status" value="1"/>
</dbReference>
<name>A0A494Z6P8_9BACI</name>
<proteinExistence type="inferred from homology"/>
<dbReference type="InterPro" id="IPR007046">
    <property type="entry name" value="RNA_pol_sigma_54_core-bd"/>
</dbReference>
<dbReference type="PROSITE" id="PS00717">
    <property type="entry name" value="SIGMA54_1"/>
    <property type="match status" value="1"/>
</dbReference>
<dbReference type="InterPro" id="IPR000394">
    <property type="entry name" value="RNA_pol_sigma_54"/>
</dbReference>
<keyword evidence="4" id="KW-0548">Nucleotidyltransferase</keyword>
<dbReference type="RefSeq" id="WP_121128254.1">
    <property type="nucleotide sequence ID" value="NZ_JBHUFK010000006.1"/>
</dbReference>
<dbReference type="GO" id="GO:0000428">
    <property type="term" value="C:DNA-directed RNA polymerase complex"/>
    <property type="evidence" value="ECO:0007669"/>
    <property type="project" value="UniProtKB-KW"/>
</dbReference>
<dbReference type="GO" id="GO:0003677">
    <property type="term" value="F:DNA binding"/>
    <property type="evidence" value="ECO:0007669"/>
    <property type="project" value="UniProtKB-KW"/>
</dbReference>
<feature type="domain" description="RNA polymerase sigma factor 54 core-binding" evidence="10">
    <location>
        <begin position="70"/>
        <end position="255"/>
    </location>
</feature>
<keyword evidence="3" id="KW-0808">Transferase</keyword>
<evidence type="ECO:0000256" key="2">
    <source>
        <dbReference type="ARBA" id="ARBA00022478"/>
    </source>
</evidence>
<evidence type="ECO:0000313" key="11">
    <source>
        <dbReference type="EMBL" id="RKQ18258.1"/>
    </source>
</evidence>
<comment type="caution">
    <text evidence="11">The sequence shown here is derived from an EMBL/GenBank/DDBJ whole genome shotgun (WGS) entry which is preliminary data.</text>
</comment>
<keyword evidence="7" id="KW-0238">DNA-binding</keyword>
<dbReference type="InterPro" id="IPR007634">
    <property type="entry name" value="RNA_pol_sigma_54_DNA-bd"/>
</dbReference>
<keyword evidence="2" id="KW-0240">DNA-directed RNA polymerase</keyword>
<dbReference type="GO" id="GO:0006352">
    <property type="term" value="P:DNA-templated transcription initiation"/>
    <property type="evidence" value="ECO:0007669"/>
    <property type="project" value="InterPro"/>
</dbReference>
<sequence>MKPRLIQQQTLQWKMNQSLIQSINILQFSSLELKDYVDQLSKENPLIEEVNYDDAFERYRTSANQVAIGEINAAEKSMYERLKDQLVGLSIPKKLKPVVEYGIDSLDSDGYLDLDLTLWAEHCSVSVELVEQAIEYIQALEPAGIGARSLSECITIQLKQMQVEAPFVRNLLDEHLEWVATEDIEAITLQYDTSEERVLDLINMIKLCHPKPGQLLDSEAPEYIIPEASIYREDGVWKIKFFKWATPVIKVTSTYRDIKDLGRDATNYLKEKYKQIENINKAILYRTNTLESIIQIIVEKQYYFFEEGMVMLKPLTLREVAEDLDIHLSTVSRAINQKYVQTKQGVLPLKFFFQSGIRQENGRHTAASAIKHFIVSIIQQEDKKKPLSDQMIKNKLDEEYGIKIARRTVMKYREQLKISSSVKRRK</sequence>
<comment type="similarity">
    <text evidence="1">Belongs to the sigma-54 factor family.</text>
</comment>
<evidence type="ECO:0000256" key="5">
    <source>
        <dbReference type="ARBA" id="ARBA00023015"/>
    </source>
</evidence>
<dbReference type="AlphaFoldDB" id="A0A494Z6P8"/>
<evidence type="ECO:0000256" key="6">
    <source>
        <dbReference type="ARBA" id="ARBA00023082"/>
    </source>
</evidence>
<dbReference type="InterPro" id="IPR038709">
    <property type="entry name" value="RpoN_core-bd_sf"/>
</dbReference>
<dbReference type="PANTHER" id="PTHR32248:SF4">
    <property type="entry name" value="RNA POLYMERASE SIGMA-54 FACTOR"/>
    <property type="match status" value="1"/>
</dbReference>
<dbReference type="Pfam" id="PF04552">
    <property type="entry name" value="Sigma54_DBD"/>
    <property type="match status" value="1"/>
</dbReference>
<evidence type="ECO:0000256" key="1">
    <source>
        <dbReference type="ARBA" id="ARBA00008798"/>
    </source>
</evidence>
<dbReference type="PIRSF" id="PIRSF000774">
    <property type="entry name" value="RpoN"/>
    <property type="match status" value="1"/>
</dbReference>
<dbReference type="Pfam" id="PF00309">
    <property type="entry name" value="Sigma54_AID"/>
    <property type="match status" value="1"/>
</dbReference>
<dbReference type="Gene3D" id="1.10.10.60">
    <property type="entry name" value="Homeodomain-like"/>
    <property type="match status" value="1"/>
</dbReference>
<dbReference type="GO" id="GO:0016779">
    <property type="term" value="F:nucleotidyltransferase activity"/>
    <property type="evidence" value="ECO:0007669"/>
    <property type="project" value="UniProtKB-KW"/>
</dbReference>
<keyword evidence="5" id="KW-0805">Transcription regulation</keyword>
<dbReference type="Pfam" id="PF04963">
    <property type="entry name" value="Sigma54_CBD"/>
    <property type="match status" value="1"/>
</dbReference>
<reference evidence="11 12" key="1">
    <citation type="journal article" date="2015" name="Antonie Van Leeuwenhoek">
        <title>Oceanobacillus bengalensis sp. nov., a bacterium isolated from seawater of the Bay of Bengal.</title>
        <authorList>
            <person name="Yongchang O."/>
            <person name="Xiang W."/>
            <person name="Wang G."/>
        </authorList>
    </citation>
    <scope>NUCLEOTIDE SEQUENCE [LARGE SCALE GENOMIC DNA]</scope>
    <source>
        <strain evidence="11 12">MCCC 1K00260</strain>
    </source>
</reference>
<dbReference type="EMBL" id="RBZO01000002">
    <property type="protein sequence ID" value="RKQ18258.1"/>
    <property type="molecule type" value="Genomic_DNA"/>
</dbReference>
<evidence type="ECO:0000256" key="7">
    <source>
        <dbReference type="ARBA" id="ARBA00023125"/>
    </source>
</evidence>
<protein>
    <submittedName>
        <fullName evidence="11">RNA polymerase sigma-54 factor</fullName>
    </submittedName>
</protein>
<dbReference type="Proteomes" id="UP000281813">
    <property type="component" value="Unassembled WGS sequence"/>
</dbReference>
<evidence type="ECO:0000313" key="12">
    <source>
        <dbReference type="Proteomes" id="UP000281813"/>
    </source>
</evidence>
<keyword evidence="8" id="KW-0804">Transcription</keyword>
<dbReference type="NCBIfam" id="TIGR02395">
    <property type="entry name" value="rpoN_sigma"/>
    <property type="match status" value="1"/>
</dbReference>
<organism evidence="11 12">
    <name type="scientific">Oceanobacillus bengalensis</name>
    <dbReference type="NCBI Taxonomy" id="1435466"/>
    <lineage>
        <taxon>Bacteria</taxon>
        <taxon>Bacillati</taxon>
        <taxon>Bacillota</taxon>
        <taxon>Bacilli</taxon>
        <taxon>Bacillales</taxon>
        <taxon>Bacillaceae</taxon>
        <taxon>Oceanobacillus</taxon>
    </lineage>
</organism>